<evidence type="ECO:0000256" key="6">
    <source>
        <dbReference type="RuleBase" id="RU365102"/>
    </source>
</evidence>
<dbReference type="PANTHER" id="PTHR12608">
    <property type="entry name" value="TRANSMEMBRANE PROTEIN HTP-1 RELATED"/>
    <property type="match status" value="1"/>
</dbReference>
<accession>A0A1G1WEW9</accession>
<dbReference type="GO" id="GO:0016020">
    <property type="term" value="C:membrane"/>
    <property type="evidence" value="ECO:0007669"/>
    <property type="project" value="UniProtKB-SubCell"/>
</dbReference>
<keyword evidence="4 6" id="KW-1133">Transmembrane helix</keyword>
<proteinExistence type="inferred from homology"/>
<protein>
    <recommendedName>
        <fullName evidence="6">GDT1 family protein</fullName>
    </recommendedName>
</protein>
<keyword evidence="5 6" id="KW-0472">Membrane</keyword>
<evidence type="ECO:0000256" key="4">
    <source>
        <dbReference type="ARBA" id="ARBA00022989"/>
    </source>
</evidence>
<dbReference type="AlphaFoldDB" id="A0A1G1WEW9"/>
<evidence type="ECO:0000256" key="1">
    <source>
        <dbReference type="ARBA" id="ARBA00004141"/>
    </source>
</evidence>
<evidence type="ECO:0000256" key="2">
    <source>
        <dbReference type="ARBA" id="ARBA00009190"/>
    </source>
</evidence>
<keyword evidence="3 6" id="KW-0812">Transmembrane</keyword>
<dbReference type="PANTHER" id="PTHR12608:SF1">
    <property type="entry name" value="TRANSMEMBRANE PROTEIN 165"/>
    <property type="match status" value="1"/>
</dbReference>
<organism evidence="7 8">
    <name type="scientific">Candidatus Woykebacteria bacterium RBG_16_44_10</name>
    <dbReference type="NCBI Taxonomy" id="1802597"/>
    <lineage>
        <taxon>Bacteria</taxon>
        <taxon>Candidatus Woykeibacteriota</taxon>
    </lineage>
</organism>
<comment type="similarity">
    <text evidence="2 6">Belongs to the GDT1 family.</text>
</comment>
<feature type="transmembrane region" description="Helical" evidence="6">
    <location>
        <begin position="35"/>
        <end position="57"/>
    </location>
</feature>
<evidence type="ECO:0000313" key="7">
    <source>
        <dbReference type="EMBL" id="OGY26245.1"/>
    </source>
</evidence>
<comment type="caution">
    <text evidence="7">The sequence shown here is derived from an EMBL/GenBank/DDBJ whole genome shotgun (WGS) entry which is preliminary data.</text>
</comment>
<reference evidence="7 8" key="1">
    <citation type="journal article" date="2016" name="Nat. Commun.">
        <title>Thousands of microbial genomes shed light on interconnected biogeochemical processes in an aquifer system.</title>
        <authorList>
            <person name="Anantharaman K."/>
            <person name="Brown C.T."/>
            <person name="Hug L.A."/>
            <person name="Sharon I."/>
            <person name="Castelle C.J."/>
            <person name="Probst A.J."/>
            <person name="Thomas B.C."/>
            <person name="Singh A."/>
            <person name="Wilkins M.J."/>
            <person name="Karaoz U."/>
            <person name="Brodie E.L."/>
            <person name="Williams K.H."/>
            <person name="Hubbard S.S."/>
            <person name="Banfield J.F."/>
        </authorList>
    </citation>
    <scope>NUCLEOTIDE SEQUENCE [LARGE SCALE GENOMIC DNA]</scope>
</reference>
<dbReference type="EMBL" id="MHCT01000013">
    <property type="protein sequence ID" value="OGY26245.1"/>
    <property type="molecule type" value="Genomic_DNA"/>
</dbReference>
<name>A0A1G1WEW9_9BACT</name>
<sequence>MDLKIFASTFLLVFLAELGDKTQLSIIALSAKEKTPLTIFLSATLALVTATLIAVIVGTVGAKYLPINIVEKIAALAFIVIGVLIFFNRI</sequence>
<evidence type="ECO:0000313" key="8">
    <source>
        <dbReference type="Proteomes" id="UP000177588"/>
    </source>
</evidence>
<comment type="subcellular location">
    <subcellularLocation>
        <location evidence="1 6">Membrane</location>
        <topology evidence="1 6">Multi-pass membrane protein</topology>
    </subcellularLocation>
</comment>
<evidence type="ECO:0000256" key="3">
    <source>
        <dbReference type="ARBA" id="ARBA00022692"/>
    </source>
</evidence>
<dbReference type="Proteomes" id="UP000177588">
    <property type="component" value="Unassembled WGS sequence"/>
</dbReference>
<evidence type="ECO:0000256" key="5">
    <source>
        <dbReference type="ARBA" id="ARBA00023136"/>
    </source>
</evidence>
<dbReference type="InterPro" id="IPR001727">
    <property type="entry name" value="GDT1-like"/>
</dbReference>
<dbReference type="Pfam" id="PF01169">
    <property type="entry name" value="GDT1"/>
    <property type="match status" value="1"/>
</dbReference>
<gene>
    <name evidence="7" type="ORF">A2Z24_01485</name>
</gene>
<dbReference type="STRING" id="1802597.A2Z24_01485"/>
<comment type="caution">
    <text evidence="6">Lacks conserved residue(s) required for the propagation of feature annotation.</text>
</comment>
<feature type="transmembrane region" description="Helical" evidence="6">
    <location>
        <begin position="69"/>
        <end position="87"/>
    </location>
</feature>
<dbReference type="GO" id="GO:0046873">
    <property type="term" value="F:metal ion transmembrane transporter activity"/>
    <property type="evidence" value="ECO:0007669"/>
    <property type="project" value="InterPro"/>
</dbReference>